<organism evidence="1">
    <name type="scientific">Arundo donax</name>
    <name type="common">Giant reed</name>
    <name type="synonym">Donax arundinaceus</name>
    <dbReference type="NCBI Taxonomy" id="35708"/>
    <lineage>
        <taxon>Eukaryota</taxon>
        <taxon>Viridiplantae</taxon>
        <taxon>Streptophyta</taxon>
        <taxon>Embryophyta</taxon>
        <taxon>Tracheophyta</taxon>
        <taxon>Spermatophyta</taxon>
        <taxon>Magnoliopsida</taxon>
        <taxon>Liliopsida</taxon>
        <taxon>Poales</taxon>
        <taxon>Poaceae</taxon>
        <taxon>PACMAD clade</taxon>
        <taxon>Arundinoideae</taxon>
        <taxon>Arundineae</taxon>
        <taxon>Arundo</taxon>
    </lineage>
</organism>
<evidence type="ECO:0000313" key="1">
    <source>
        <dbReference type="EMBL" id="JAD26644.1"/>
    </source>
</evidence>
<accession>A0A0A8YJA2</accession>
<name>A0A0A8YJA2_ARUDO</name>
<sequence>MYSLLYESYSSIFKMCYGLGLGGAVDCF</sequence>
<dbReference type="AlphaFoldDB" id="A0A0A8YJA2"/>
<dbReference type="EMBL" id="GBRH01271251">
    <property type="protein sequence ID" value="JAD26644.1"/>
    <property type="molecule type" value="Transcribed_RNA"/>
</dbReference>
<reference evidence="1" key="1">
    <citation type="submission" date="2014-09" db="EMBL/GenBank/DDBJ databases">
        <authorList>
            <person name="Magalhaes I.L.F."/>
            <person name="Oliveira U."/>
            <person name="Santos F.R."/>
            <person name="Vidigal T.H.D.A."/>
            <person name="Brescovit A.D."/>
            <person name="Santos A.J."/>
        </authorList>
    </citation>
    <scope>NUCLEOTIDE SEQUENCE</scope>
    <source>
        <tissue evidence="1">Shoot tissue taken approximately 20 cm above the soil surface</tissue>
    </source>
</reference>
<proteinExistence type="predicted"/>
<reference evidence="1" key="2">
    <citation type="journal article" date="2015" name="Data Brief">
        <title>Shoot transcriptome of the giant reed, Arundo donax.</title>
        <authorList>
            <person name="Barrero R.A."/>
            <person name="Guerrero F.D."/>
            <person name="Moolhuijzen P."/>
            <person name="Goolsby J.A."/>
            <person name="Tidwell J."/>
            <person name="Bellgard S.E."/>
            <person name="Bellgard M.I."/>
        </authorList>
    </citation>
    <scope>NUCLEOTIDE SEQUENCE</scope>
    <source>
        <tissue evidence="1">Shoot tissue taken approximately 20 cm above the soil surface</tissue>
    </source>
</reference>
<protein>
    <submittedName>
        <fullName evidence="1">Uncharacterized protein</fullName>
    </submittedName>
</protein>